<accession>A0AA45WQD2</accession>
<dbReference type="GO" id="GO:0005737">
    <property type="term" value="C:cytoplasm"/>
    <property type="evidence" value="ECO:0007669"/>
    <property type="project" value="UniProtKB-SubCell"/>
</dbReference>
<dbReference type="GO" id="GO:0008360">
    <property type="term" value="P:regulation of cell shape"/>
    <property type="evidence" value="ECO:0007669"/>
    <property type="project" value="UniProtKB-KW"/>
</dbReference>
<reference evidence="8" key="1">
    <citation type="submission" date="2017-05" db="EMBL/GenBank/DDBJ databases">
        <authorList>
            <person name="Varghese N."/>
            <person name="Submissions S."/>
        </authorList>
    </citation>
    <scope>NUCLEOTIDE SEQUENCE</scope>
    <source>
        <strain evidence="8">DSM 45262</strain>
    </source>
</reference>
<evidence type="ECO:0000259" key="7">
    <source>
        <dbReference type="PROSITE" id="PS51061"/>
    </source>
</evidence>
<dbReference type="GO" id="GO:0003723">
    <property type="term" value="F:RNA binding"/>
    <property type="evidence" value="ECO:0007669"/>
    <property type="project" value="UniProtKB-UniRule"/>
</dbReference>
<keyword evidence="4 6" id="KW-0143">Chaperone</keyword>
<dbReference type="NCBIfam" id="NF041568">
    <property type="entry name" value="Jag_EloR"/>
    <property type="match status" value="1"/>
</dbReference>
<feature type="domain" description="R3H" evidence="7">
    <location>
        <begin position="143"/>
        <end position="209"/>
    </location>
</feature>
<dbReference type="Pfam" id="PF14804">
    <property type="entry name" value="Jag_N"/>
    <property type="match status" value="1"/>
</dbReference>
<dbReference type="Proteomes" id="UP001157946">
    <property type="component" value="Unassembled WGS sequence"/>
</dbReference>
<protein>
    <recommendedName>
        <fullName evidence="6">RNA-binding protein KhpB</fullName>
    </recommendedName>
    <alternativeName>
        <fullName evidence="6">RNA-binding protein EloR</fullName>
    </alternativeName>
</protein>
<dbReference type="InterPro" id="IPR038247">
    <property type="entry name" value="Jag_N_dom_sf"/>
</dbReference>
<name>A0AA45WQD2_9BACL</name>
<evidence type="ECO:0000256" key="2">
    <source>
        <dbReference type="ARBA" id="ARBA00022884"/>
    </source>
</evidence>
<dbReference type="CDD" id="cd02414">
    <property type="entry name" value="KH-II_Jag"/>
    <property type="match status" value="1"/>
</dbReference>
<comment type="domain">
    <text evidence="6">Has an N-terminal Jag-N domain and 2 RNA-binding domains (KH and R3H).</text>
</comment>
<proteinExistence type="inferred from homology"/>
<dbReference type="Gene3D" id="3.30.1370.50">
    <property type="entry name" value="R3H-like domain"/>
    <property type="match status" value="1"/>
</dbReference>
<dbReference type="SUPFAM" id="SSF82708">
    <property type="entry name" value="R3H domain"/>
    <property type="match status" value="1"/>
</dbReference>
<dbReference type="GO" id="GO:0071555">
    <property type="term" value="P:cell wall organization"/>
    <property type="evidence" value="ECO:0007669"/>
    <property type="project" value="UniProtKB-KW"/>
</dbReference>
<evidence type="ECO:0000313" key="9">
    <source>
        <dbReference type="Proteomes" id="UP001157946"/>
    </source>
</evidence>
<dbReference type="SMART" id="SM01245">
    <property type="entry name" value="Jag_N"/>
    <property type="match status" value="1"/>
</dbReference>
<evidence type="ECO:0000256" key="3">
    <source>
        <dbReference type="ARBA" id="ARBA00022960"/>
    </source>
</evidence>
<dbReference type="GO" id="GO:0009252">
    <property type="term" value="P:peptidoglycan biosynthetic process"/>
    <property type="evidence" value="ECO:0007669"/>
    <property type="project" value="UniProtKB-UniRule"/>
</dbReference>
<dbReference type="InterPro" id="IPR038008">
    <property type="entry name" value="Jag_KH"/>
</dbReference>
<dbReference type="Pfam" id="PF13083">
    <property type="entry name" value="KH_KhpA-B"/>
    <property type="match status" value="1"/>
</dbReference>
<keyword evidence="3 6" id="KW-0133">Cell shape</keyword>
<dbReference type="EMBL" id="FXTU01000005">
    <property type="protein sequence ID" value="SMP25698.1"/>
    <property type="molecule type" value="Genomic_DNA"/>
</dbReference>
<feature type="region of interest" description="Jag_N domain" evidence="6">
    <location>
        <begin position="5"/>
        <end position="55"/>
    </location>
</feature>
<organism evidence="8 9">
    <name type="scientific">Laceyella tengchongensis</name>
    <dbReference type="NCBI Taxonomy" id="574699"/>
    <lineage>
        <taxon>Bacteria</taxon>
        <taxon>Bacillati</taxon>
        <taxon>Bacillota</taxon>
        <taxon>Bacilli</taxon>
        <taxon>Bacillales</taxon>
        <taxon>Thermoactinomycetaceae</taxon>
        <taxon>Laceyella</taxon>
    </lineage>
</organism>
<evidence type="ECO:0000256" key="5">
    <source>
        <dbReference type="ARBA" id="ARBA00023316"/>
    </source>
</evidence>
<dbReference type="HAMAP" id="MF_00867">
    <property type="entry name" value="KhpB"/>
    <property type="match status" value="1"/>
</dbReference>
<dbReference type="InterPro" id="IPR015946">
    <property type="entry name" value="KH_dom-like_a/b"/>
</dbReference>
<comment type="function">
    <text evidence="6">A probable RNA chaperone. Forms a complex with KhpA which binds to cellular RNA and controls its expression. Plays a role in peptidoglycan (PG) homeostasis and cell length regulation.</text>
</comment>
<dbReference type="AlphaFoldDB" id="A0AA45WQD2"/>
<dbReference type="Gene3D" id="3.30.300.20">
    <property type="match status" value="1"/>
</dbReference>
<dbReference type="SMART" id="SM00393">
    <property type="entry name" value="R3H"/>
    <property type="match status" value="1"/>
</dbReference>
<keyword evidence="9" id="KW-1185">Reference proteome</keyword>
<keyword evidence="5 6" id="KW-0961">Cell wall biogenesis/degradation</keyword>
<dbReference type="Pfam" id="PF01424">
    <property type="entry name" value="R3H"/>
    <property type="match status" value="1"/>
</dbReference>
<dbReference type="InterPro" id="IPR036867">
    <property type="entry name" value="R3H_dom_sf"/>
</dbReference>
<comment type="subcellular location">
    <subcellularLocation>
        <location evidence="6">Cytoplasm</location>
    </subcellularLocation>
</comment>
<gene>
    <name evidence="6" type="primary">khpB</name>
    <name evidence="6" type="synonym">eloR</name>
    <name evidence="8" type="ORF">SAMN06265361_10553</name>
</gene>
<comment type="caution">
    <text evidence="8">The sequence shown here is derived from an EMBL/GenBank/DDBJ whole genome shotgun (WGS) entry which is preliminary data.</text>
</comment>
<dbReference type="PROSITE" id="PS51061">
    <property type="entry name" value="R3H"/>
    <property type="match status" value="1"/>
</dbReference>
<dbReference type="Gene3D" id="3.30.30.80">
    <property type="entry name" value="probable RNA-binding protein from clostridium symbiosum atcc 14940"/>
    <property type="match status" value="1"/>
</dbReference>
<dbReference type="InterPro" id="IPR034079">
    <property type="entry name" value="R3H_KhpB"/>
</dbReference>
<comment type="similarity">
    <text evidence="6">Belongs to the KhpB RNA-binding protein family.</text>
</comment>
<dbReference type="InterPro" id="IPR039247">
    <property type="entry name" value="KhpB"/>
</dbReference>
<dbReference type="PANTHER" id="PTHR35800:SF1">
    <property type="entry name" value="RNA-BINDING PROTEIN KHPB"/>
    <property type="match status" value="1"/>
</dbReference>
<dbReference type="PANTHER" id="PTHR35800">
    <property type="entry name" value="PROTEIN JAG"/>
    <property type="match status" value="1"/>
</dbReference>
<sequence>MTKVTVEAETIEEALDQACAQLRTSRDQVSYRVLSEPNKGLLGIIGRRQAVVEVTLVEDPVQKGVRFLTELVAKLGVEAKVHVHTPLDEQDAVVLELVGKELGPLIGRRGQTIEALQLLTHTVANRGAETPVWFQLDAGGYRKRRLDLLVGVTEKAVAEAQAKKGSVELSPMPAHERKLVHLIAQNHAGIDTRSVGVEPERRVVIEWNSQS</sequence>
<evidence type="ECO:0000313" key="8">
    <source>
        <dbReference type="EMBL" id="SMP25698.1"/>
    </source>
</evidence>
<dbReference type="InterPro" id="IPR001374">
    <property type="entry name" value="R3H_dom"/>
</dbReference>
<keyword evidence="1 6" id="KW-0963">Cytoplasm</keyword>
<evidence type="ECO:0000256" key="6">
    <source>
        <dbReference type="HAMAP-Rule" id="MF_00867"/>
    </source>
</evidence>
<comment type="subunit">
    <text evidence="6">Forms a complex with KhpA.</text>
</comment>
<evidence type="ECO:0000256" key="1">
    <source>
        <dbReference type="ARBA" id="ARBA00022490"/>
    </source>
</evidence>
<dbReference type="CDD" id="cd02644">
    <property type="entry name" value="R3H_jag"/>
    <property type="match status" value="1"/>
</dbReference>
<keyword evidence="2 6" id="KW-0694">RNA-binding</keyword>
<evidence type="ECO:0000256" key="4">
    <source>
        <dbReference type="ARBA" id="ARBA00023186"/>
    </source>
</evidence>
<dbReference type="InterPro" id="IPR032782">
    <property type="entry name" value="KhpB_N"/>
</dbReference>